<gene>
    <name evidence="1" type="primary">RvY_00306-1</name>
    <name evidence="1" type="synonym">RvY_00306.1</name>
    <name evidence="1" type="ORF">RvY_00306</name>
</gene>
<organism evidence="1 2">
    <name type="scientific">Ramazzottius varieornatus</name>
    <name type="common">Water bear</name>
    <name type="synonym">Tardigrade</name>
    <dbReference type="NCBI Taxonomy" id="947166"/>
    <lineage>
        <taxon>Eukaryota</taxon>
        <taxon>Metazoa</taxon>
        <taxon>Ecdysozoa</taxon>
        <taxon>Tardigrada</taxon>
        <taxon>Eutardigrada</taxon>
        <taxon>Parachela</taxon>
        <taxon>Hypsibioidea</taxon>
        <taxon>Ramazzottiidae</taxon>
        <taxon>Ramazzottius</taxon>
    </lineage>
</organism>
<dbReference type="EMBL" id="BDGG01000001">
    <property type="protein sequence ID" value="GAU87471.1"/>
    <property type="molecule type" value="Genomic_DNA"/>
</dbReference>
<dbReference type="Proteomes" id="UP000186922">
    <property type="component" value="Unassembled WGS sequence"/>
</dbReference>
<dbReference type="AlphaFoldDB" id="A0A1D1UDA4"/>
<accession>A0A1D1UDA4</accession>
<proteinExistence type="predicted"/>
<keyword evidence="2" id="KW-1185">Reference proteome</keyword>
<evidence type="ECO:0000313" key="1">
    <source>
        <dbReference type="EMBL" id="GAU87471.1"/>
    </source>
</evidence>
<name>A0A1D1UDA4_RAMVA</name>
<evidence type="ECO:0000313" key="2">
    <source>
        <dbReference type="Proteomes" id="UP000186922"/>
    </source>
</evidence>
<sequence length="97" mass="10721">MKVLLPTTEPGHLVQLPAANARLELVPLRDWGPLLLQKLTAWFLTTEEALIGPRNAPPGYLKGHPTIHWKAYTTSGQKAMGVSLKVPKMTAMRLNRA</sequence>
<reference evidence="1 2" key="1">
    <citation type="journal article" date="2016" name="Nat. Commun.">
        <title>Extremotolerant tardigrade genome and improved radiotolerance of human cultured cells by tardigrade-unique protein.</title>
        <authorList>
            <person name="Hashimoto T."/>
            <person name="Horikawa D.D."/>
            <person name="Saito Y."/>
            <person name="Kuwahara H."/>
            <person name="Kozuka-Hata H."/>
            <person name="Shin-I T."/>
            <person name="Minakuchi Y."/>
            <person name="Ohishi K."/>
            <person name="Motoyama A."/>
            <person name="Aizu T."/>
            <person name="Enomoto A."/>
            <person name="Kondo K."/>
            <person name="Tanaka S."/>
            <person name="Hara Y."/>
            <person name="Koshikawa S."/>
            <person name="Sagara H."/>
            <person name="Miura T."/>
            <person name="Yokobori S."/>
            <person name="Miyagawa K."/>
            <person name="Suzuki Y."/>
            <person name="Kubo T."/>
            <person name="Oyama M."/>
            <person name="Kohara Y."/>
            <person name="Fujiyama A."/>
            <person name="Arakawa K."/>
            <person name="Katayama T."/>
            <person name="Toyoda A."/>
            <person name="Kunieda T."/>
        </authorList>
    </citation>
    <scope>NUCLEOTIDE SEQUENCE [LARGE SCALE GENOMIC DNA]</scope>
    <source>
        <strain evidence="1 2">YOKOZUNA-1</strain>
    </source>
</reference>
<comment type="caution">
    <text evidence="1">The sequence shown here is derived from an EMBL/GenBank/DDBJ whole genome shotgun (WGS) entry which is preliminary data.</text>
</comment>
<protein>
    <submittedName>
        <fullName evidence="1">Uncharacterized protein</fullName>
    </submittedName>
</protein>